<dbReference type="EMBL" id="JAADJG010000362">
    <property type="protein sequence ID" value="KAF4448032.1"/>
    <property type="molecule type" value="Genomic_DNA"/>
</dbReference>
<keyword evidence="2" id="KW-0812">Transmembrane</keyword>
<feature type="transmembrane region" description="Helical" evidence="2">
    <location>
        <begin position="86"/>
        <end position="106"/>
    </location>
</feature>
<feature type="compositionally biased region" description="Basic and acidic residues" evidence="1">
    <location>
        <begin position="191"/>
        <end position="211"/>
    </location>
</feature>
<feature type="region of interest" description="Disordered" evidence="1">
    <location>
        <begin position="48"/>
        <end position="70"/>
    </location>
</feature>
<feature type="region of interest" description="Disordered" evidence="1">
    <location>
        <begin position="1"/>
        <end position="27"/>
    </location>
</feature>
<dbReference type="Proteomes" id="UP000605986">
    <property type="component" value="Unassembled WGS sequence"/>
</dbReference>
<dbReference type="OrthoDB" id="1046782at2759"/>
<dbReference type="AlphaFoldDB" id="A0A8H4KCR3"/>
<feature type="region of interest" description="Disordered" evidence="1">
    <location>
        <begin position="127"/>
        <end position="161"/>
    </location>
</feature>
<protein>
    <submittedName>
        <fullName evidence="3">Uncharacterized protein</fullName>
    </submittedName>
</protein>
<evidence type="ECO:0000313" key="4">
    <source>
        <dbReference type="Proteomes" id="UP000605986"/>
    </source>
</evidence>
<sequence length="220" mass="24174">MAYNANQPETPISARSPTEVGSPEAVQPHHMNNANLYLEEQYPKYIYEPDHNNLPEAVEPDKEKHQELDGRTVSPKNTVFGIRRRWFVIGVVVALIVIVAAIGGGVGGSMAHKNNKVEAEAAAAAASSTSSVSQDDSTEEASQATSTPTHDSVITKTITETRTRSTQLDNHLIAMHQVQLANIYQGENDDNNNKEKRSDENDETRNQDNRVLRRGNCGRG</sequence>
<feature type="compositionally biased region" description="Polar residues" evidence="1">
    <location>
        <begin position="1"/>
        <end position="16"/>
    </location>
</feature>
<accession>A0A8H4KCR3</accession>
<gene>
    <name evidence="3" type="ORF">F53441_8507</name>
</gene>
<organism evidence="3 4">
    <name type="scientific">Fusarium austroafricanum</name>
    <dbReference type="NCBI Taxonomy" id="2364996"/>
    <lineage>
        <taxon>Eukaryota</taxon>
        <taxon>Fungi</taxon>
        <taxon>Dikarya</taxon>
        <taxon>Ascomycota</taxon>
        <taxon>Pezizomycotina</taxon>
        <taxon>Sordariomycetes</taxon>
        <taxon>Hypocreomycetidae</taxon>
        <taxon>Hypocreales</taxon>
        <taxon>Nectriaceae</taxon>
        <taxon>Fusarium</taxon>
        <taxon>Fusarium concolor species complex</taxon>
    </lineage>
</organism>
<evidence type="ECO:0000313" key="3">
    <source>
        <dbReference type="EMBL" id="KAF4448032.1"/>
    </source>
</evidence>
<evidence type="ECO:0000256" key="1">
    <source>
        <dbReference type="SAM" id="MobiDB-lite"/>
    </source>
</evidence>
<feature type="compositionally biased region" description="Polar residues" evidence="1">
    <location>
        <begin position="141"/>
        <end position="152"/>
    </location>
</feature>
<reference evidence="3" key="1">
    <citation type="submission" date="2020-01" db="EMBL/GenBank/DDBJ databases">
        <title>Identification and distribution of gene clusters putatively required for synthesis of sphingolipid metabolism inhibitors in phylogenetically diverse species of the filamentous fungus Fusarium.</title>
        <authorList>
            <person name="Kim H.-S."/>
            <person name="Busman M."/>
            <person name="Brown D.W."/>
            <person name="Divon H."/>
            <person name="Uhlig S."/>
            <person name="Proctor R.H."/>
        </authorList>
    </citation>
    <scope>NUCLEOTIDE SEQUENCE</scope>
    <source>
        <strain evidence="3">NRRL 53441</strain>
    </source>
</reference>
<comment type="caution">
    <text evidence="3">The sequence shown here is derived from an EMBL/GenBank/DDBJ whole genome shotgun (WGS) entry which is preliminary data.</text>
</comment>
<name>A0A8H4KCR3_9HYPO</name>
<keyword evidence="2" id="KW-0472">Membrane</keyword>
<proteinExistence type="predicted"/>
<feature type="region of interest" description="Disordered" evidence="1">
    <location>
        <begin position="184"/>
        <end position="220"/>
    </location>
</feature>
<keyword evidence="4" id="KW-1185">Reference proteome</keyword>
<keyword evidence="2" id="KW-1133">Transmembrane helix</keyword>
<evidence type="ECO:0000256" key="2">
    <source>
        <dbReference type="SAM" id="Phobius"/>
    </source>
</evidence>